<evidence type="ECO:0000313" key="10">
    <source>
        <dbReference type="EMBL" id="RMZ94423.1"/>
    </source>
</evidence>
<keyword evidence="5 8" id="KW-0408">Iron</keyword>
<evidence type="ECO:0000256" key="8">
    <source>
        <dbReference type="RuleBase" id="RU361145"/>
    </source>
</evidence>
<dbReference type="Pfam" id="PF00210">
    <property type="entry name" value="Ferritin"/>
    <property type="match status" value="1"/>
</dbReference>
<evidence type="ECO:0000256" key="2">
    <source>
        <dbReference type="ARBA" id="ARBA00022434"/>
    </source>
</evidence>
<feature type="non-terminal residue" evidence="10">
    <location>
        <position position="123"/>
    </location>
</feature>
<dbReference type="OrthoDB" id="186462at2759"/>
<keyword evidence="4 8" id="KW-0560">Oxidoreductase</keyword>
<comment type="catalytic activity">
    <reaction evidence="7 8">
        <text>4 Fe(2+) + O2 + 4 H(+) = 4 Fe(3+) + 2 H2O</text>
        <dbReference type="Rhea" id="RHEA:11148"/>
        <dbReference type="ChEBI" id="CHEBI:15377"/>
        <dbReference type="ChEBI" id="CHEBI:15378"/>
        <dbReference type="ChEBI" id="CHEBI:15379"/>
        <dbReference type="ChEBI" id="CHEBI:29033"/>
        <dbReference type="ChEBI" id="CHEBI:29034"/>
        <dbReference type="EC" id="1.16.3.1"/>
    </reaction>
</comment>
<dbReference type="InterPro" id="IPR012347">
    <property type="entry name" value="Ferritin-like"/>
</dbReference>
<dbReference type="GO" id="GO:0006826">
    <property type="term" value="P:iron ion transport"/>
    <property type="evidence" value="ECO:0007669"/>
    <property type="project" value="InterPro"/>
</dbReference>
<dbReference type="InterPro" id="IPR009040">
    <property type="entry name" value="Ferritin-like_diiron"/>
</dbReference>
<dbReference type="STRING" id="10195.A0A3M7P5X2"/>
<comment type="caution">
    <text evidence="10">The sequence shown here is derived from an EMBL/GenBank/DDBJ whole genome shotgun (WGS) entry which is preliminary data.</text>
</comment>
<evidence type="ECO:0000259" key="9">
    <source>
        <dbReference type="PROSITE" id="PS50905"/>
    </source>
</evidence>
<evidence type="ECO:0000313" key="11">
    <source>
        <dbReference type="Proteomes" id="UP000276133"/>
    </source>
</evidence>
<evidence type="ECO:0000256" key="1">
    <source>
        <dbReference type="ARBA" id="ARBA00007513"/>
    </source>
</evidence>
<dbReference type="PANTHER" id="PTHR11431:SF75">
    <property type="entry name" value="FERRITIN"/>
    <property type="match status" value="1"/>
</dbReference>
<dbReference type="InterPro" id="IPR009078">
    <property type="entry name" value="Ferritin-like_SF"/>
</dbReference>
<dbReference type="GO" id="GO:0008199">
    <property type="term" value="F:ferric iron binding"/>
    <property type="evidence" value="ECO:0007669"/>
    <property type="project" value="InterPro"/>
</dbReference>
<dbReference type="GO" id="GO:0004322">
    <property type="term" value="F:ferroxidase activity"/>
    <property type="evidence" value="ECO:0007669"/>
    <property type="project" value="UniProtKB-EC"/>
</dbReference>
<name>A0A3M7P5X2_BRAPC</name>
<dbReference type="PROSITE" id="PS50905">
    <property type="entry name" value="FERRITIN_LIKE"/>
    <property type="match status" value="1"/>
</dbReference>
<accession>A0A3M7P5X2</accession>
<protein>
    <recommendedName>
        <fullName evidence="8">Ferritin</fullName>
        <ecNumber evidence="8">1.16.3.1</ecNumber>
    </recommendedName>
</protein>
<dbReference type="GO" id="GO:0006879">
    <property type="term" value="P:intracellular iron ion homeostasis"/>
    <property type="evidence" value="ECO:0007669"/>
    <property type="project" value="UniProtKB-KW"/>
</dbReference>
<dbReference type="Proteomes" id="UP000276133">
    <property type="component" value="Unassembled WGS sequence"/>
</dbReference>
<evidence type="ECO:0000256" key="6">
    <source>
        <dbReference type="ARBA" id="ARBA00025111"/>
    </source>
</evidence>
<dbReference type="Gene3D" id="1.20.1260.10">
    <property type="match status" value="1"/>
</dbReference>
<reference evidence="10 11" key="1">
    <citation type="journal article" date="2018" name="Sci. Rep.">
        <title>Genomic signatures of local adaptation to the degree of environmental predictability in rotifers.</title>
        <authorList>
            <person name="Franch-Gras L."/>
            <person name="Hahn C."/>
            <person name="Garcia-Roger E.M."/>
            <person name="Carmona M.J."/>
            <person name="Serra M."/>
            <person name="Gomez A."/>
        </authorList>
    </citation>
    <scope>NUCLEOTIDE SEQUENCE [LARGE SCALE GENOMIC DNA]</scope>
    <source>
        <strain evidence="10">HYR1</strain>
    </source>
</reference>
<dbReference type="InterPro" id="IPR008331">
    <property type="entry name" value="Ferritin_DPS_dom"/>
</dbReference>
<sequence length="123" mass="14035">MSVSQNVSIRQNFDETSESMLNQLINVVCTRNYTYHGIAYYFDRVDIGLVGFASVFRLCATYSRDLTHKMMDYCVLRGGHVVLREIPKPDSSVYTNPSETLEFLIQSFKDINDLAVSLHKVAD</sequence>
<evidence type="ECO:0000256" key="3">
    <source>
        <dbReference type="ARBA" id="ARBA00022723"/>
    </source>
</evidence>
<comment type="function">
    <text evidence="8">Stores iron in a soluble, non-toxic, readily available form. Important for iron homeostasis. Iron is taken up in the ferrous form and deposited as ferric hydroxides after oxidation.</text>
</comment>
<keyword evidence="11" id="KW-1185">Reference proteome</keyword>
<proteinExistence type="inferred from homology"/>
<dbReference type="AlphaFoldDB" id="A0A3M7P5X2"/>
<feature type="domain" description="Ferritin-like diiron" evidence="9">
    <location>
        <begin position="11"/>
        <end position="123"/>
    </location>
</feature>
<keyword evidence="3 8" id="KW-0479">Metal-binding</keyword>
<organism evidence="10 11">
    <name type="scientific">Brachionus plicatilis</name>
    <name type="common">Marine rotifer</name>
    <name type="synonym">Brachionus muelleri</name>
    <dbReference type="NCBI Taxonomy" id="10195"/>
    <lineage>
        <taxon>Eukaryota</taxon>
        <taxon>Metazoa</taxon>
        <taxon>Spiralia</taxon>
        <taxon>Gnathifera</taxon>
        <taxon>Rotifera</taxon>
        <taxon>Eurotatoria</taxon>
        <taxon>Monogononta</taxon>
        <taxon>Pseudotrocha</taxon>
        <taxon>Ploima</taxon>
        <taxon>Brachionidae</taxon>
        <taxon>Brachionus</taxon>
    </lineage>
</organism>
<gene>
    <name evidence="10" type="ORF">BpHYR1_000153</name>
</gene>
<evidence type="ECO:0000256" key="4">
    <source>
        <dbReference type="ARBA" id="ARBA00023002"/>
    </source>
</evidence>
<dbReference type="PANTHER" id="PTHR11431">
    <property type="entry name" value="FERRITIN"/>
    <property type="match status" value="1"/>
</dbReference>
<evidence type="ECO:0000256" key="5">
    <source>
        <dbReference type="ARBA" id="ARBA00023004"/>
    </source>
</evidence>
<comment type="function">
    <text evidence="6">Stores iron in a soluble, non-toxic, readily available form. Important for iron homeostasis. Has ferroxidase activity. Iron is taken up in the ferrous form and deposited as ferric hydroxides after oxidation.</text>
</comment>
<evidence type="ECO:0000256" key="7">
    <source>
        <dbReference type="ARBA" id="ARBA00047990"/>
    </source>
</evidence>
<dbReference type="SUPFAM" id="SSF47240">
    <property type="entry name" value="Ferritin-like"/>
    <property type="match status" value="1"/>
</dbReference>
<comment type="similarity">
    <text evidence="1 8">Belongs to the ferritin family.</text>
</comment>
<dbReference type="EMBL" id="REGN01013059">
    <property type="protein sequence ID" value="RMZ94423.1"/>
    <property type="molecule type" value="Genomic_DNA"/>
</dbReference>
<dbReference type="EC" id="1.16.3.1" evidence="8"/>
<dbReference type="GO" id="GO:0005737">
    <property type="term" value="C:cytoplasm"/>
    <property type="evidence" value="ECO:0007669"/>
    <property type="project" value="TreeGrafter"/>
</dbReference>
<keyword evidence="2 8" id="KW-0409">Iron storage</keyword>
<dbReference type="GO" id="GO:0008198">
    <property type="term" value="F:ferrous iron binding"/>
    <property type="evidence" value="ECO:0007669"/>
    <property type="project" value="TreeGrafter"/>
</dbReference>
<dbReference type="InterPro" id="IPR001519">
    <property type="entry name" value="Ferritin"/>
</dbReference>